<dbReference type="PROSITE" id="PS00135">
    <property type="entry name" value="TRYPSIN_SER"/>
    <property type="match status" value="1"/>
</dbReference>
<dbReference type="Pfam" id="PF00168">
    <property type="entry name" value="C2"/>
    <property type="match status" value="1"/>
</dbReference>
<dbReference type="EC" id="3.4.21.10" evidence="2"/>
<dbReference type="AlphaFoldDB" id="A0A814LCG2"/>
<evidence type="ECO:0000256" key="4">
    <source>
        <dbReference type="ARBA" id="ARBA00023157"/>
    </source>
</evidence>
<dbReference type="CDD" id="cd00190">
    <property type="entry name" value="Tryp_SPc"/>
    <property type="match status" value="1"/>
</dbReference>
<evidence type="ECO:0000259" key="7">
    <source>
        <dbReference type="PROSITE" id="PS50004"/>
    </source>
</evidence>
<keyword evidence="5" id="KW-0378">Hydrolase</keyword>
<feature type="domain" description="C2" evidence="7">
    <location>
        <begin position="1"/>
        <end position="110"/>
    </location>
</feature>
<dbReference type="Proteomes" id="UP000663882">
    <property type="component" value="Unassembled WGS sequence"/>
</dbReference>
<proteinExistence type="predicted"/>
<name>A0A814LCG2_9BILA</name>
<gene>
    <name evidence="9" type="ORF">RFH988_LOCUS17349</name>
</gene>
<dbReference type="SUPFAM" id="SSF49562">
    <property type="entry name" value="C2 domain (Calcium/lipid-binding domain, CaLB)"/>
    <property type="match status" value="1"/>
</dbReference>
<dbReference type="SMART" id="SM00020">
    <property type="entry name" value="Tryp_SPc"/>
    <property type="match status" value="1"/>
</dbReference>
<sequence>MPQPDRILLVISILEGRNFPSQSSCQLTVDAKFDGEILTTDPVEFTSTPDINQELAWELDKKTFQLHKLQRSVIKCNAYSTTSTGQRENLGYFIIDIRPLNTSQKIRWYHLLQTKYPKLKPEFSICAYIEDDQTTRSGGSTTSKISKTPSNTGISSTTTTATTSTRSKHLQPILLEDKGYYQLGSDVPSAEIFSLSITIRSAQNLTYLISSSINLNTQVGYFFDYKLFDNKIKTEIFHNLIQPEFYPERASVRIRSSIQLLRSYLETYHPIEFNLWSENNIIGQTHIPLHKIFKPLQQKSGMDKTFDVLTETYNLRIISLNENENEKLQTIEDEDSQPIVKVEITLARETSINKQKSKNDKQQRKRSNSANTNPSSNTTIVEHENSYRPVAAQTISIEIIKPIENHFLNWIWNKFQDKINPTKSRRLFDCGKSDIRQILPAKIDQPRITGGISAVDHSFPWVVNVINLKSLKSCGGTIISPDTIITAAHCIIDEPKYITVIAGAANLFGRLNIFNYYAVSNIIIHPNYISCCDYDVALIKLKKQLQRSEMINSICLPNEKDQKIKSDTIAFIAGWGGKYQISELNAFGSFHLKQGLVYIKSNNYCKNIFGSFDEKDEICATNTYDNVDSREGDSGGPLMILNKTDNRWYLFGITSHGVNSETIQPGVYSSVSTKLDFIKKYL</sequence>
<dbReference type="Pfam" id="PF00089">
    <property type="entry name" value="Trypsin"/>
    <property type="match status" value="1"/>
</dbReference>
<dbReference type="InterPro" id="IPR009003">
    <property type="entry name" value="Peptidase_S1_PA"/>
</dbReference>
<dbReference type="SUPFAM" id="SSF50494">
    <property type="entry name" value="Trypsin-like serine proteases"/>
    <property type="match status" value="1"/>
</dbReference>
<evidence type="ECO:0000313" key="10">
    <source>
        <dbReference type="Proteomes" id="UP000663882"/>
    </source>
</evidence>
<dbReference type="PANTHER" id="PTHR24252">
    <property type="entry name" value="ACROSIN-RELATED"/>
    <property type="match status" value="1"/>
</dbReference>
<dbReference type="PROSITE" id="PS50240">
    <property type="entry name" value="TRYPSIN_DOM"/>
    <property type="match status" value="1"/>
</dbReference>
<dbReference type="InterPro" id="IPR001314">
    <property type="entry name" value="Peptidase_S1A"/>
</dbReference>
<dbReference type="PRINTS" id="PR00722">
    <property type="entry name" value="CHYMOTRYPSIN"/>
</dbReference>
<dbReference type="Pfam" id="PF12416">
    <property type="entry name" value="DUF3668"/>
    <property type="match status" value="1"/>
</dbReference>
<dbReference type="FunFam" id="2.40.10.10:FF:000068">
    <property type="entry name" value="transmembrane protease serine 2"/>
    <property type="match status" value="1"/>
</dbReference>
<dbReference type="InterPro" id="IPR000008">
    <property type="entry name" value="C2_dom"/>
</dbReference>
<organism evidence="9 10">
    <name type="scientific">Rotaria sordida</name>
    <dbReference type="NCBI Taxonomy" id="392033"/>
    <lineage>
        <taxon>Eukaryota</taxon>
        <taxon>Metazoa</taxon>
        <taxon>Spiralia</taxon>
        <taxon>Gnathifera</taxon>
        <taxon>Rotifera</taxon>
        <taxon>Eurotatoria</taxon>
        <taxon>Bdelloidea</taxon>
        <taxon>Philodinida</taxon>
        <taxon>Philodinidae</taxon>
        <taxon>Rotaria</taxon>
    </lineage>
</organism>
<keyword evidence="4" id="KW-1015">Disulfide bond</keyword>
<reference evidence="9" key="1">
    <citation type="submission" date="2021-02" db="EMBL/GenBank/DDBJ databases">
        <authorList>
            <person name="Nowell W R."/>
        </authorList>
    </citation>
    <scope>NUCLEOTIDE SEQUENCE</scope>
</reference>
<dbReference type="OrthoDB" id="9970815at2759"/>
<accession>A0A814LCG2</accession>
<evidence type="ECO:0000256" key="5">
    <source>
        <dbReference type="RuleBase" id="RU363034"/>
    </source>
</evidence>
<evidence type="ECO:0000313" key="9">
    <source>
        <dbReference type="EMBL" id="CAF1062810.1"/>
    </source>
</evidence>
<evidence type="ECO:0000259" key="8">
    <source>
        <dbReference type="PROSITE" id="PS50240"/>
    </source>
</evidence>
<dbReference type="GO" id="GO:0006508">
    <property type="term" value="P:proteolysis"/>
    <property type="evidence" value="ECO:0007669"/>
    <property type="project" value="UniProtKB-KW"/>
</dbReference>
<protein>
    <recommendedName>
        <fullName evidence="3">Acrosin</fullName>
        <ecNumber evidence="2">3.4.21.10</ecNumber>
    </recommendedName>
</protein>
<feature type="compositionally biased region" description="Low complexity" evidence="6">
    <location>
        <begin position="135"/>
        <end position="165"/>
    </location>
</feature>
<dbReference type="InterPro" id="IPR035892">
    <property type="entry name" value="C2_domain_sf"/>
</dbReference>
<dbReference type="InterPro" id="IPR033116">
    <property type="entry name" value="TRYPSIN_SER"/>
</dbReference>
<dbReference type="PROSITE" id="PS50004">
    <property type="entry name" value="C2"/>
    <property type="match status" value="1"/>
</dbReference>
<feature type="region of interest" description="Disordered" evidence="6">
    <location>
        <begin position="351"/>
        <end position="384"/>
    </location>
</feature>
<feature type="domain" description="Peptidase S1" evidence="8">
    <location>
        <begin position="448"/>
        <end position="682"/>
    </location>
</feature>
<comment type="catalytic activity">
    <reaction evidence="1">
        <text>Preferential cleavage: Arg-|-Xaa, Lys-|-Xaa.</text>
        <dbReference type="EC" id="3.4.21.10"/>
    </reaction>
</comment>
<comment type="caution">
    <text evidence="9">The sequence shown here is derived from an EMBL/GenBank/DDBJ whole genome shotgun (WGS) entry which is preliminary data.</text>
</comment>
<keyword evidence="5" id="KW-0720">Serine protease</keyword>
<dbReference type="Gene3D" id="2.40.10.10">
    <property type="entry name" value="Trypsin-like serine proteases"/>
    <property type="match status" value="1"/>
</dbReference>
<keyword evidence="5" id="KW-0645">Protease</keyword>
<dbReference type="PROSITE" id="PS00134">
    <property type="entry name" value="TRYPSIN_HIS"/>
    <property type="match status" value="1"/>
</dbReference>
<feature type="compositionally biased region" description="Low complexity" evidence="6">
    <location>
        <begin position="368"/>
        <end position="379"/>
    </location>
</feature>
<dbReference type="InterPro" id="IPR018114">
    <property type="entry name" value="TRYPSIN_HIS"/>
</dbReference>
<evidence type="ECO:0000256" key="6">
    <source>
        <dbReference type="SAM" id="MobiDB-lite"/>
    </source>
</evidence>
<dbReference type="InterPro" id="IPR022136">
    <property type="entry name" value="DUF3668"/>
</dbReference>
<dbReference type="GO" id="GO:0004252">
    <property type="term" value="F:serine-type endopeptidase activity"/>
    <property type="evidence" value="ECO:0007669"/>
    <property type="project" value="InterPro"/>
</dbReference>
<evidence type="ECO:0000256" key="1">
    <source>
        <dbReference type="ARBA" id="ARBA00001656"/>
    </source>
</evidence>
<dbReference type="PANTHER" id="PTHR24252:SF8">
    <property type="entry name" value="ACROSIN"/>
    <property type="match status" value="1"/>
</dbReference>
<evidence type="ECO:0000256" key="3">
    <source>
        <dbReference type="ARBA" id="ARBA00017161"/>
    </source>
</evidence>
<dbReference type="InterPro" id="IPR001254">
    <property type="entry name" value="Trypsin_dom"/>
</dbReference>
<dbReference type="EMBL" id="CAJNOO010000924">
    <property type="protein sequence ID" value="CAF1062810.1"/>
    <property type="molecule type" value="Genomic_DNA"/>
</dbReference>
<dbReference type="InterPro" id="IPR043504">
    <property type="entry name" value="Peptidase_S1_PA_chymotrypsin"/>
</dbReference>
<feature type="region of interest" description="Disordered" evidence="6">
    <location>
        <begin position="134"/>
        <end position="165"/>
    </location>
</feature>
<dbReference type="Gene3D" id="2.60.40.150">
    <property type="entry name" value="C2 domain"/>
    <property type="match status" value="1"/>
</dbReference>
<evidence type="ECO:0000256" key="2">
    <source>
        <dbReference type="ARBA" id="ARBA00012050"/>
    </source>
</evidence>